<dbReference type="WBParaSite" id="PSU_v2.g18570.t1">
    <property type="protein sequence ID" value="PSU_v2.g18570.t1"/>
    <property type="gene ID" value="PSU_v2.g18570"/>
</dbReference>
<sequence>MEAKYNGEIIPKLTDQNVRDITNPDKDERIRSFLPPIPVPGYRIITPRIRNRHAQQSLTFQQNINSHNGKN</sequence>
<keyword evidence="1" id="KW-1185">Reference proteome</keyword>
<protein>
    <submittedName>
        <fullName evidence="2">Uncharacterized protein</fullName>
    </submittedName>
</protein>
<name>A0A914YGW4_9BILA</name>
<reference evidence="2" key="1">
    <citation type="submission" date="2022-11" db="UniProtKB">
        <authorList>
            <consortium name="WormBaseParasite"/>
        </authorList>
    </citation>
    <scope>IDENTIFICATION</scope>
</reference>
<accession>A0A914YGW4</accession>
<organism evidence="1 2">
    <name type="scientific">Panagrolaimus superbus</name>
    <dbReference type="NCBI Taxonomy" id="310955"/>
    <lineage>
        <taxon>Eukaryota</taxon>
        <taxon>Metazoa</taxon>
        <taxon>Ecdysozoa</taxon>
        <taxon>Nematoda</taxon>
        <taxon>Chromadorea</taxon>
        <taxon>Rhabditida</taxon>
        <taxon>Tylenchina</taxon>
        <taxon>Panagrolaimomorpha</taxon>
        <taxon>Panagrolaimoidea</taxon>
        <taxon>Panagrolaimidae</taxon>
        <taxon>Panagrolaimus</taxon>
    </lineage>
</organism>
<evidence type="ECO:0000313" key="1">
    <source>
        <dbReference type="Proteomes" id="UP000887577"/>
    </source>
</evidence>
<proteinExistence type="predicted"/>
<dbReference type="Proteomes" id="UP000887577">
    <property type="component" value="Unplaced"/>
</dbReference>
<dbReference type="AlphaFoldDB" id="A0A914YGW4"/>
<evidence type="ECO:0000313" key="2">
    <source>
        <dbReference type="WBParaSite" id="PSU_v2.g18570.t1"/>
    </source>
</evidence>